<dbReference type="EMBL" id="JBJKFK010000551">
    <property type="protein sequence ID" value="KAL3316369.1"/>
    <property type="molecule type" value="Genomic_DNA"/>
</dbReference>
<protein>
    <recommendedName>
        <fullName evidence="4">Integrase zinc-binding domain-containing protein</fullName>
    </recommendedName>
</protein>
<evidence type="ECO:0000313" key="2">
    <source>
        <dbReference type="EMBL" id="KAL3316369.1"/>
    </source>
</evidence>
<evidence type="ECO:0000256" key="1">
    <source>
        <dbReference type="SAM" id="MobiDB-lite"/>
    </source>
</evidence>
<feature type="region of interest" description="Disordered" evidence="1">
    <location>
        <begin position="1"/>
        <end position="44"/>
    </location>
</feature>
<accession>A0ABD2QA11</accession>
<reference evidence="2 3" key="1">
    <citation type="submission" date="2024-11" db="EMBL/GenBank/DDBJ databases">
        <title>Adaptive evolution of stress response genes in parasites aligns with host niche diversity.</title>
        <authorList>
            <person name="Hahn C."/>
            <person name="Resl P."/>
        </authorList>
    </citation>
    <scope>NUCLEOTIDE SEQUENCE [LARGE SCALE GENOMIC DNA]</scope>
    <source>
        <strain evidence="2">EGGRZ-B1_66</strain>
        <tissue evidence="2">Body</tissue>
    </source>
</reference>
<name>A0ABD2QA11_9PLAT</name>
<evidence type="ECO:0000313" key="3">
    <source>
        <dbReference type="Proteomes" id="UP001626550"/>
    </source>
</evidence>
<proteinExistence type="predicted"/>
<organism evidence="2 3">
    <name type="scientific">Cichlidogyrus casuarinus</name>
    <dbReference type="NCBI Taxonomy" id="1844966"/>
    <lineage>
        <taxon>Eukaryota</taxon>
        <taxon>Metazoa</taxon>
        <taxon>Spiralia</taxon>
        <taxon>Lophotrochozoa</taxon>
        <taxon>Platyhelminthes</taxon>
        <taxon>Monogenea</taxon>
        <taxon>Monopisthocotylea</taxon>
        <taxon>Dactylogyridea</taxon>
        <taxon>Ancyrocephalidae</taxon>
        <taxon>Cichlidogyrus</taxon>
    </lineage>
</organism>
<gene>
    <name evidence="2" type="ORF">Ciccas_004990</name>
</gene>
<evidence type="ECO:0008006" key="4">
    <source>
        <dbReference type="Google" id="ProtNLM"/>
    </source>
</evidence>
<sequence length="425" mass="46785">MLADHESNMLAVAESRRHTPRSSLSTAPATFLPSEKTTNAGLPNLPPDKNTIMWVLSYLIATNVKRRKDLNEQTATFLMNDIEHSEAAISLLPQAQKRAASFNASPSEILRNLQQNADFLPPSHEETAVRDNRPLQLKINENKRVTVGACSKPTEFCFPQLERRSSINNTNLQAAGSSSIVGQGELACRILGVNEFNQNNLMSSGSSSSPRQYSSRTSSLSIKQKTKRSLGNQANDDLFATVSFEPQSNYAFSHKSEFPSNSRSRTSSDAIIYRRKINTLTHTILRHSLFNDQNKALSAVRELISKGDDLSIAEPDKRTMVSGNQGNPSKSKMKLPLTEVGSMSATNSTQDSICSDPIHSRAASETFDELLGPASMHYGLTTHSKRILNLPISSLYDDIVTEIVQDCSSCEQYQAASKIQTSTTR</sequence>
<feature type="compositionally biased region" description="Low complexity" evidence="1">
    <location>
        <begin position="203"/>
        <end position="221"/>
    </location>
</feature>
<dbReference type="Proteomes" id="UP001626550">
    <property type="component" value="Unassembled WGS sequence"/>
</dbReference>
<comment type="caution">
    <text evidence="2">The sequence shown here is derived from an EMBL/GenBank/DDBJ whole genome shotgun (WGS) entry which is preliminary data.</text>
</comment>
<feature type="region of interest" description="Disordered" evidence="1">
    <location>
        <begin position="202"/>
        <end position="229"/>
    </location>
</feature>
<keyword evidence="3" id="KW-1185">Reference proteome</keyword>
<dbReference type="AlphaFoldDB" id="A0ABD2QA11"/>